<dbReference type="PANTHER" id="PTHR24173">
    <property type="entry name" value="ANKYRIN REPEAT CONTAINING"/>
    <property type="match status" value="1"/>
</dbReference>
<reference evidence="4 5" key="1">
    <citation type="submission" date="2020-04" db="EMBL/GenBank/DDBJ databases">
        <title>Chitinophaga sp. G-6-1-13 sp. nov., isolated from soil.</title>
        <authorList>
            <person name="Dahal R.H."/>
            <person name="Chaudhary D.K."/>
        </authorList>
    </citation>
    <scope>NUCLEOTIDE SEQUENCE [LARGE SCALE GENOMIC DNA]</scope>
    <source>
        <strain evidence="4 5">G-6-1-13</strain>
    </source>
</reference>
<keyword evidence="1" id="KW-0677">Repeat</keyword>
<dbReference type="Gene3D" id="1.25.40.20">
    <property type="entry name" value="Ankyrin repeat-containing domain"/>
    <property type="match status" value="1"/>
</dbReference>
<dbReference type="SUPFAM" id="SSF48403">
    <property type="entry name" value="Ankyrin repeat"/>
    <property type="match status" value="1"/>
</dbReference>
<dbReference type="InterPro" id="IPR002110">
    <property type="entry name" value="Ankyrin_rpt"/>
</dbReference>
<keyword evidence="2 3" id="KW-0040">ANK repeat</keyword>
<dbReference type="InterPro" id="IPR036770">
    <property type="entry name" value="Ankyrin_rpt-contain_sf"/>
</dbReference>
<comment type="caution">
    <text evidence="4">The sequence shown here is derived from an EMBL/GenBank/DDBJ whole genome shotgun (WGS) entry which is preliminary data.</text>
</comment>
<dbReference type="Proteomes" id="UP000583266">
    <property type="component" value="Unassembled WGS sequence"/>
</dbReference>
<evidence type="ECO:0000256" key="1">
    <source>
        <dbReference type="ARBA" id="ARBA00022737"/>
    </source>
</evidence>
<evidence type="ECO:0000256" key="2">
    <source>
        <dbReference type="ARBA" id="ARBA00023043"/>
    </source>
</evidence>
<gene>
    <name evidence="4" type="ORF">HHL17_30465</name>
</gene>
<dbReference type="PANTHER" id="PTHR24173:SF74">
    <property type="entry name" value="ANKYRIN REPEAT DOMAIN-CONTAINING PROTEIN 16"/>
    <property type="match status" value="1"/>
</dbReference>
<feature type="repeat" description="ANK" evidence="3">
    <location>
        <begin position="75"/>
        <end position="107"/>
    </location>
</feature>
<dbReference type="SMART" id="SM00248">
    <property type="entry name" value="ANK"/>
    <property type="match status" value="3"/>
</dbReference>
<protein>
    <recommendedName>
        <fullName evidence="6">Ankyrin repeat domain-containing protein</fullName>
    </recommendedName>
</protein>
<organism evidence="4 5">
    <name type="scientific">Chitinophaga fulva</name>
    <dbReference type="NCBI Taxonomy" id="2728842"/>
    <lineage>
        <taxon>Bacteria</taxon>
        <taxon>Pseudomonadati</taxon>
        <taxon>Bacteroidota</taxon>
        <taxon>Chitinophagia</taxon>
        <taxon>Chitinophagales</taxon>
        <taxon>Chitinophagaceae</taxon>
        <taxon>Chitinophaga</taxon>
    </lineage>
</organism>
<evidence type="ECO:0000313" key="5">
    <source>
        <dbReference type="Proteomes" id="UP000583266"/>
    </source>
</evidence>
<evidence type="ECO:0000256" key="3">
    <source>
        <dbReference type="PROSITE-ProRule" id="PRU00023"/>
    </source>
</evidence>
<dbReference type="RefSeq" id="WP_169228592.1">
    <property type="nucleotide sequence ID" value="NZ_JABBGC010000004.1"/>
</dbReference>
<dbReference type="PROSITE" id="PS50088">
    <property type="entry name" value="ANK_REPEAT"/>
    <property type="match status" value="1"/>
</dbReference>
<proteinExistence type="predicted"/>
<dbReference type="Pfam" id="PF12796">
    <property type="entry name" value="Ank_2"/>
    <property type="match status" value="1"/>
</dbReference>
<sequence>MSKKKLDTFKNHLGYDGKKINEEKAWAILEEIGVNVVSDTGETPLIIAAYLGRVETLKRIINEVEDVDFKMPGKIMESALLEACAQRRLESIRLLIEAGAELEQQDKYGLTPLAKIFTNVFSDPIPCAVYLVGQGAKITDRVIKVGSSWNAEKFNAFLGGQDIVPAAVEVSVEKKTLPSLDIAYIHHSVNKGNYFETAKLIWQKLVPKSGQAETVQGELLRAVEKLRDEAQRNGNGNFHENCHGILVAYLRKYLTEESGFEREIIAGIDEDLDKLSSKGRPYTDDDLYDRITNRIVDWCAQQTALISHVKNMALYC</sequence>
<keyword evidence="5" id="KW-1185">Reference proteome</keyword>
<evidence type="ECO:0000313" key="4">
    <source>
        <dbReference type="EMBL" id="NML41547.1"/>
    </source>
</evidence>
<name>A0A848GU02_9BACT</name>
<dbReference type="EMBL" id="JABBGC010000004">
    <property type="protein sequence ID" value="NML41547.1"/>
    <property type="molecule type" value="Genomic_DNA"/>
</dbReference>
<dbReference type="AlphaFoldDB" id="A0A848GU02"/>
<accession>A0A848GU02</accession>
<evidence type="ECO:0008006" key="6">
    <source>
        <dbReference type="Google" id="ProtNLM"/>
    </source>
</evidence>